<organism evidence="11 12">
    <name type="scientific">Brytella acorum</name>
    <dbReference type="NCBI Taxonomy" id="2959299"/>
    <lineage>
        <taxon>Bacteria</taxon>
        <taxon>Pseudomonadati</taxon>
        <taxon>Pseudomonadota</taxon>
        <taxon>Alphaproteobacteria</taxon>
        <taxon>Acetobacterales</taxon>
        <taxon>Acetobacteraceae</taxon>
        <taxon>Brytella</taxon>
    </lineage>
</organism>
<keyword evidence="3 7" id="KW-0479">Metal-binding</keyword>
<protein>
    <submittedName>
        <fullName evidence="11">Cytochrome-c peroxidase</fullName>
    </submittedName>
</protein>
<feature type="region of interest" description="Disordered" evidence="8">
    <location>
        <begin position="157"/>
        <end position="189"/>
    </location>
</feature>
<evidence type="ECO:0000256" key="8">
    <source>
        <dbReference type="SAM" id="MobiDB-lite"/>
    </source>
</evidence>
<keyword evidence="2 7" id="KW-0349">Heme</keyword>
<evidence type="ECO:0000313" key="11">
    <source>
        <dbReference type="EMBL" id="CAI9119328.1"/>
    </source>
</evidence>
<dbReference type="GO" id="GO:0030313">
    <property type="term" value="C:cell envelope"/>
    <property type="evidence" value="ECO:0007669"/>
    <property type="project" value="UniProtKB-SubCell"/>
</dbReference>
<evidence type="ECO:0000256" key="3">
    <source>
        <dbReference type="ARBA" id="ARBA00022723"/>
    </source>
</evidence>
<evidence type="ECO:0000256" key="5">
    <source>
        <dbReference type="ARBA" id="ARBA00023002"/>
    </source>
</evidence>
<keyword evidence="9" id="KW-0472">Membrane</keyword>
<dbReference type="SUPFAM" id="SSF46626">
    <property type="entry name" value="Cytochrome c"/>
    <property type="match status" value="2"/>
</dbReference>
<evidence type="ECO:0000256" key="9">
    <source>
        <dbReference type="SAM" id="Phobius"/>
    </source>
</evidence>
<keyword evidence="9" id="KW-1133">Transmembrane helix</keyword>
<name>A0AA35Y052_9PROT</name>
<keyword evidence="9" id="KW-0812">Transmembrane</keyword>
<dbReference type="PANTHER" id="PTHR30600:SF10">
    <property type="entry name" value="BLL6722 PROTEIN"/>
    <property type="match status" value="1"/>
</dbReference>
<dbReference type="GO" id="GO:0004130">
    <property type="term" value="F:cytochrome-c peroxidase activity"/>
    <property type="evidence" value="ECO:0007669"/>
    <property type="project" value="TreeGrafter"/>
</dbReference>
<dbReference type="GO" id="GO:0009055">
    <property type="term" value="F:electron transfer activity"/>
    <property type="evidence" value="ECO:0007669"/>
    <property type="project" value="InterPro"/>
</dbReference>
<proteinExistence type="predicted"/>
<dbReference type="PANTHER" id="PTHR30600">
    <property type="entry name" value="CYTOCHROME C PEROXIDASE-RELATED"/>
    <property type="match status" value="1"/>
</dbReference>
<dbReference type="Proteomes" id="UP001176960">
    <property type="component" value="Unassembled WGS sequence"/>
</dbReference>
<reference evidence="11" key="1">
    <citation type="submission" date="2023-03" db="EMBL/GenBank/DDBJ databases">
        <authorList>
            <person name="Cleenwerck I."/>
        </authorList>
    </citation>
    <scope>NUCLEOTIDE SEQUENCE</scope>
    <source>
        <strain evidence="11">LMG 32879</strain>
    </source>
</reference>
<sequence>MTTAFAGRFSRDHARGPVMLMLRDGGRDVRGNGASGFRRTRAARVLRLIMVVLVSGSGCGASAALAGGRSCLPMPDGSNPCPVTLRRPAIGPLSAMAKIGEQLFYDRELSGSGRLSCASCHVPSAHYASVDAQAFVPGGQEMERRGRRAVPSLMYLEREPPLSIGPDNPVNEGEAAPTPAPAASGHVSKTAGNGAVNAVQLVPQGGLFWDGRADTLQEQAHGPLFDPAEMASSREIVIRRLRHAPYTAELMKLAGPSADRFSDFLVSEALFALARYQIENPAFHPYASRFDAWLEGRIRFTTAERKGYLAFNDPLKGNCAACHTDTVGVGSLPPLLTDGQYEALAVPRHTLSGEKSFDLGLCRAPRADIALTDDYCGMFRTPGLRNTADRRFYFHNGAYDNLAGVLDFYRFRETKPEAVYPVDRQGRLRPYDDIPLQYRRNIDVTDGPFDRHRGDPPAFDDEERDDIAAFLRMLTDTPQKDGVASP</sequence>
<evidence type="ECO:0000256" key="1">
    <source>
        <dbReference type="ARBA" id="ARBA00004196"/>
    </source>
</evidence>
<keyword evidence="5" id="KW-0560">Oxidoreductase</keyword>
<dbReference type="InterPro" id="IPR051395">
    <property type="entry name" value="Cytochrome_c_Peroxidase/MauG"/>
</dbReference>
<dbReference type="PROSITE" id="PS51007">
    <property type="entry name" value="CYTC"/>
    <property type="match status" value="2"/>
</dbReference>
<evidence type="ECO:0000256" key="6">
    <source>
        <dbReference type="ARBA" id="ARBA00023004"/>
    </source>
</evidence>
<evidence type="ECO:0000313" key="12">
    <source>
        <dbReference type="Proteomes" id="UP001176960"/>
    </source>
</evidence>
<evidence type="ECO:0000256" key="2">
    <source>
        <dbReference type="ARBA" id="ARBA00022617"/>
    </source>
</evidence>
<keyword evidence="6 7" id="KW-0408">Iron</keyword>
<feature type="domain" description="Cytochrome c" evidence="10">
    <location>
        <begin position="95"/>
        <end position="245"/>
    </location>
</feature>
<keyword evidence="4" id="KW-0732">Signal</keyword>
<dbReference type="InterPro" id="IPR009056">
    <property type="entry name" value="Cyt_c-like_dom"/>
</dbReference>
<dbReference type="InterPro" id="IPR004852">
    <property type="entry name" value="Di-haem_cyt_c_peroxidsae"/>
</dbReference>
<keyword evidence="11" id="KW-0575">Peroxidase</keyword>
<feature type="domain" description="Cytochrome c" evidence="10">
    <location>
        <begin position="302"/>
        <end position="475"/>
    </location>
</feature>
<dbReference type="GO" id="GO:0020037">
    <property type="term" value="F:heme binding"/>
    <property type="evidence" value="ECO:0007669"/>
    <property type="project" value="InterPro"/>
</dbReference>
<comment type="caution">
    <text evidence="11">The sequence shown here is derived from an EMBL/GenBank/DDBJ whole genome shotgun (WGS) entry which is preliminary data.</text>
</comment>
<evidence type="ECO:0000256" key="7">
    <source>
        <dbReference type="PROSITE-ProRule" id="PRU00433"/>
    </source>
</evidence>
<gene>
    <name evidence="11" type="ORF">LMG32879_000141</name>
</gene>
<comment type="subcellular location">
    <subcellularLocation>
        <location evidence="1">Cell envelope</location>
    </subcellularLocation>
</comment>
<dbReference type="InterPro" id="IPR036909">
    <property type="entry name" value="Cyt_c-like_dom_sf"/>
</dbReference>
<dbReference type="Gene3D" id="1.10.760.10">
    <property type="entry name" value="Cytochrome c-like domain"/>
    <property type="match status" value="2"/>
</dbReference>
<dbReference type="Pfam" id="PF03150">
    <property type="entry name" value="CCP_MauG"/>
    <property type="match status" value="1"/>
</dbReference>
<keyword evidence="12" id="KW-1185">Reference proteome</keyword>
<dbReference type="EMBL" id="CATKSH010000001">
    <property type="protein sequence ID" value="CAI9119328.1"/>
    <property type="molecule type" value="Genomic_DNA"/>
</dbReference>
<dbReference type="GO" id="GO:0046872">
    <property type="term" value="F:metal ion binding"/>
    <property type="evidence" value="ECO:0007669"/>
    <property type="project" value="UniProtKB-KW"/>
</dbReference>
<accession>A0AA35Y052</accession>
<evidence type="ECO:0000259" key="10">
    <source>
        <dbReference type="PROSITE" id="PS51007"/>
    </source>
</evidence>
<evidence type="ECO:0000256" key="4">
    <source>
        <dbReference type="ARBA" id="ARBA00022729"/>
    </source>
</evidence>
<feature type="transmembrane region" description="Helical" evidence="9">
    <location>
        <begin position="45"/>
        <end position="66"/>
    </location>
</feature>
<dbReference type="AlphaFoldDB" id="A0AA35Y052"/>
<dbReference type="RefSeq" id="WP_289842355.1">
    <property type="nucleotide sequence ID" value="NZ_CATKSH010000001.1"/>
</dbReference>